<name>A0A3L6NZ98_FUSOX</name>
<gene>
    <name evidence="1" type="ORF">BFJ65_g2427</name>
</gene>
<dbReference type="EMBL" id="MRCU01000002">
    <property type="protein sequence ID" value="RKK24491.1"/>
    <property type="molecule type" value="Genomic_DNA"/>
</dbReference>
<dbReference type="AlphaFoldDB" id="A0A3L6NZ98"/>
<comment type="caution">
    <text evidence="1">The sequence shown here is derived from an EMBL/GenBank/DDBJ whole genome shotgun (WGS) entry which is preliminary data.</text>
</comment>
<reference evidence="1" key="1">
    <citation type="journal article" date="2018" name="Sci. Rep.">
        <title>Characterisation of pathogen-specific regions and novel effector candidates in Fusarium oxysporum f. sp. cepae.</title>
        <authorList>
            <person name="Armitage A.D."/>
            <person name="Taylor A."/>
            <person name="Sobczyk M.K."/>
            <person name="Baxter L."/>
            <person name="Greenfield B.P."/>
            <person name="Bates H.J."/>
            <person name="Wilson F."/>
            <person name="Jackson A.C."/>
            <person name="Ott S."/>
            <person name="Harrison R.J."/>
            <person name="Clarkson J.P."/>
        </authorList>
    </citation>
    <scope>NUCLEOTIDE SEQUENCE [LARGE SCALE GENOMIC DNA]</scope>
    <source>
        <strain evidence="1">FoC_Fus2</strain>
    </source>
</reference>
<dbReference type="Proteomes" id="UP000270866">
    <property type="component" value="Chromosome 4"/>
</dbReference>
<evidence type="ECO:0000313" key="1">
    <source>
        <dbReference type="EMBL" id="RKK24491.1"/>
    </source>
</evidence>
<sequence length="37" mass="4359">MFFLSDYPYIMTFLIPFTDRVDILNFDGFPADTPLKP</sequence>
<proteinExistence type="predicted"/>
<organism evidence="1">
    <name type="scientific">Fusarium oxysporum f. sp. cepae</name>
    <dbReference type="NCBI Taxonomy" id="396571"/>
    <lineage>
        <taxon>Eukaryota</taxon>
        <taxon>Fungi</taxon>
        <taxon>Dikarya</taxon>
        <taxon>Ascomycota</taxon>
        <taxon>Pezizomycotina</taxon>
        <taxon>Sordariomycetes</taxon>
        <taxon>Hypocreomycetidae</taxon>
        <taxon>Hypocreales</taxon>
        <taxon>Nectriaceae</taxon>
        <taxon>Fusarium</taxon>
        <taxon>Fusarium oxysporum species complex</taxon>
    </lineage>
</organism>
<accession>A0A3L6NZ98</accession>
<protein>
    <submittedName>
        <fullName evidence="1">Uncharacterized protein</fullName>
    </submittedName>
</protein>